<dbReference type="InterPro" id="IPR025665">
    <property type="entry name" value="Beta-barrel_OMP_2"/>
</dbReference>
<dbReference type="STRING" id="331648.BST97_12995"/>
<evidence type="ECO:0000259" key="2">
    <source>
        <dbReference type="Pfam" id="PF13568"/>
    </source>
</evidence>
<feature type="chain" id="PRO_5012868242" description="Outer membrane protein beta-barrel domain-containing protein" evidence="1">
    <location>
        <begin position="23"/>
        <end position="206"/>
    </location>
</feature>
<dbReference type="EMBL" id="CP019344">
    <property type="protein sequence ID" value="ARN78833.1"/>
    <property type="molecule type" value="Genomic_DNA"/>
</dbReference>
<gene>
    <name evidence="3" type="ORF">BST97_12995</name>
</gene>
<evidence type="ECO:0000313" key="4">
    <source>
        <dbReference type="Proteomes" id="UP000193431"/>
    </source>
</evidence>
<feature type="domain" description="Outer membrane protein beta-barrel" evidence="2">
    <location>
        <begin position="22"/>
        <end position="138"/>
    </location>
</feature>
<dbReference type="OrthoDB" id="947434at2"/>
<proteinExistence type="predicted"/>
<keyword evidence="1" id="KW-0732">Signal</keyword>
<name>A0A1W6MMK9_9FLAO</name>
<dbReference type="AlphaFoldDB" id="A0A1W6MMK9"/>
<organism evidence="3 4">
    <name type="scientific">Nonlabens spongiae</name>
    <dbReference type="NCBI Taxonomy" id="331648"/>
    <lineage>
        <taxon>Bacteria</taxon>
        <taxon>Pseudomonadati</taxon>
        <taxon>Bacteroidota</taxon>
        <taxon>Flavobacteriia</taxon>
        <taxon>Flavobacteriales</taxon>
        <taxon>Flavobacteriaceae</taxon>
        <taxon>Nonlabens</taxon>
    </lineage>
</organism>
<feature type="signal peptide" evidence="1">
    <location>
        <begin position="1"/>
        <end position="22"/>
    </location>
</feature>
<dbReference type="Proteomes" id="UP000193431">
    <property type="component" value="Chromosome"/>
</dbReference>
<dbReference type="RefSeq" id="WP_085767639.1">
    <property type="nucleotide sequence ID" value="NZ_CP019344.1"/>
</dbReference>
<keyword evidence="4" id="KW-1185">Reference proteome</keyword>
<accession>A0A1W6MMK9</accession>
<dbReference type="Pfam" id="PF13568">
    <property type="entry name" value="OMP_b-brl_2"/>
    <property type="match status" value="1"/>
</dbReference>
<evidence type="ECO:0000313" key="3">
    <source>
        <dbReference type="EMBL" id="ARN78833.1"/>
    </source>
</evidence>
<evidence type="ECO:0000256" key="1">
    <source>
        <dbReference type="SAM" id="SignalP"/>
    </source>
</evidence>
<protein>
    <recommendedName>
        <fullName evidence="2">Outer membrane protein beta-barrel domain-containing protein</fullName>
    </recommendedName>
</protein>
<sequence>MNSKIYLLATALALFTIKTTIAQSSERWNFGVHAGINSAYLSEFESSDARVGLNVGAFTKLNFADSGLSLRLGVNYSEQGVKNLDETIEGDVINLSYSGDREWNVLQIPLMLQYTYKHRIGIFLGPQISFLTEEPQGSTQNPIFSGVIGVEGFLTKNIFTRLQYDNALTEAFTGLNQQNFPGGSGSGTISPEAKQRVLTFAVGYQW</sequence>
<reference evidence="3 4" key="1">
    <citation type="submission" date="2016-11" db="EMBL/GenBank/DDBJ databases">
        <title>Trade-off between light-utilization and light-protection in marine flavobacteria.</title>
        <authorList>
            <person name="Kumagai Y."/>
        </authorList>
    </citation>
    <scope>NUCLEOTIDE SEQUENCE [LARGE SCALE GENOMIC DNA]</scope>
    <source>
        <strain evidence="3 4">JCM 13191</strain>
    </source>
</reference>